<dbReference type="EMBL" id="CP017075">
    <property type="protein sequence ID" value="AOR75731.1"/>
    <property type="molecule type" value="Genomic_DNA"/>
</dbReference>
<dbReference type="KEGG" id="nre:BES08_02415"/>
<evidence type="ECO:0000313" key="1">
    <source>
        <dbReference type="EMBL" id="AOR75731.1"/>
    </source>
</evidence>
<dbReference type="AlphaFoldDB" id="A0A1D8A0U0"/>
<dbReference type="Proteomes" id="UP000094626">
    <property type="component" value="Chromosome"/>
</dbReference>
<sequence>MPSSGSDQAKGISEPFWSEVEDQVLREIYPDYRALRRLLPGRTVAAIKHRVRRIGIVVRRHVWTNKEVLRLHAAYRDSVSDNELIKLFPGLRLCQIKSKASHIGAVRRQPSLVTFEDPTLDAIRRRSKEMQISFVELDKRAGTGRFFQKSCRRPSLKHIAHAARILEAQVGIEWLD</sequence>
<proteinExistence type="predicted"/>
<protein>
    <submittedName>
        <fullName evidence="1">Uncharacterized protein</fullName>
    </submittedName>
</protein>
<evidence type="ECO:0000313" key="2">
    <source>
        <dbReference type="Proteomes" id="UP000094626"/>
    </source>
</evidence>
<keyword evidence="2" id="KW-1185">Reference proteome</keyword>
<gene>
    <name evidence="1" type="ORF">BES08_02415</name>
</gene>
<reference evidence="2" key="1">
    <citation type="journal article" date="2017" name="J. Biotechnol.">
        <title>Complete genome sequence of Novosphingobium resinovorum SA1, a versatile xenobiotic-degrading bacterium capable of utilizing sulfanilic acid.</title>
        <authorList>
            <person name="Hegedus B."/>
            <person name="Kos P.B."/>
            <person name="Balint B."/>
            <person name="Maroti G."/>
            <person name="Gan H.M."/>
            <person name="Perei K."/>
            <person name="Rakhely G."/>
        </authorList>
    </citation>
    <scope>NUCLEOTIDE SEQUENCE [LARGE SCALE GENOMIC DNA]</scope>
    <source>
        <strain evidence="2">SA1</strain>
    </source>
</reference>
<accession>A0A1D8A0U0</accession>
<organism evidence="1 2">
    <name type="scientific">Novosphingobium resinovorum</name>
    <dbReference type="NCBI Taxonomy" id="158500"/>
    <lineage>
        <taxon>Bacteria</taxon>
        <taxon>Pseudomonadati</taxon>
        <taxon>Pseudomonadota</taxon>
        <taxon>Alphaproteobacteria</taxon>
        <taxon>Sphingomonadales</taxon>
        <taxon>Sphingomonadaceae</taxon>
        <taxon>Novosphingobium</taxon>
    </lineage>
</organism>
<name>A0A1D8A0U0_9SPHN</name>